<proteinExistence type="predicted"/>
<evidence type="ECO:0000259" key="1">
    <source>
        <dbReference type="Pfam" id="PF20409"/>
    </source>
</evidence>
<dbReference type="EMBL" id="JAFMYU010000005">
    <property type="protein sequence ID" value="MBO0930894.1"/>
    <property type="molecule type" value="Genomic_DNA"/>
</dbReference>
<evidence type="ECO:0000313" key="3">
    <source>
        <dbReference type="Proteomes" id="UP000664795"/>
    </source>
</evidence>
<dbReference type="SUPFAM" id="SSF54427">
    <property type="entry name" value="NTF2-like"/>
    <property type="match status" value="1"/>
</dbReference>
<organism evidence="2 3">
    <name type="scientific">Fibrella aquatilis</name>
    <dbReference type="NCBI Taxonomy" id="2817059"/>
    <lineage>
        <taxon>Bacteria</taxon>
        <taxon>Pseudomonadati</taxon>
        <taxon>Bacteroidota</taxon>
        <taxon>Cytophagia</taxon>
        <taxon>Cytophagales</taxon>
        <taxon>Spirosomataceae</taxon>
        <taxon>Fibrella</taxon>
    </lineage>
</organism>
<evidence type="ECO:0000313" key="2">
    <source>
        <dbReference type="EMBL" id="MBO0930894.1"/>
    </source>
</evidence>
<dbReference type="InterPro" id="IPR046860">
    <property type="entry name" value="SnoaL_5"/>
</dbReference>
<dbReference type="InterPro" id="IPR032710">
    <property type="entry name" value="NTF2-like_dom_sf"/>
</dbReference>
<feature type="domain" description="SnoaL-like" evidence="1">
    <location>
        <begin position="1"/>
        <end position="119"/>
    </location>
</feature>
<reference evidence="2 3" key="1">
    <citation type="submission" date="2021-03" db="EMBL/GenBank/DDBJ databases">
        <title>Fibrella sp. HMF5036 genome sequencing and assembly.</title>
        <authorList>
            <person name="Kang H."/>
            <person name="Kim H."/>
            <person name="Bae S."/>
            <person name="Joh K."/>
        </authorList>
    </citation>
    <scope>NUCLEOTIDE SEQUENCE [LARGE SCALE GENOMIC DNA]</scope>
    <source>
        <strain evidence="2 3">HMF5036</strain>
    </source>
</reference>
<keyword evidence="3" id="KW-1185">Reference proteome</keyword>
<dbReference type="Gene3D" id="3.10.450.50">
    <property type="match status" value="1"/>
</dbReference>
<name>A0A939JXC5_9BACT</name>
<dbReference type="AlphaFoldDB" id="A0A939JXC5"/>
<gene>
    <name evidence="2" type="ORF">J2I48_07825</name>
</gene>
<protein>
    <submittedName>
        <fullName evidence="2">Nuclear transport factor 2 family protein</fullName>
    </submittedName>
</protein>
<dbReference type="RefSeq" id="WP_207334865.1">
    <property type="nucleotide sequence ID" value="NZ_JAFMYU010000005.1"/>
</dbReference>
<dbReference type="Pfam" id="PF20409">
    <property type="entry name" value="SnoaL_5"/>
    <property type="match status" value="1"/>
</dbReference>
<sequence>MTTQEVANRYYELAQRGQIEQIQDELYASTAVSIESENESDLPIRVVGLPAMRQKEQQYYQQVAEMHGGQSGVPIVAGRFFACTQSMDITLKGQPRRNKEQVCVFEVIDGKIVSEQFIYNDAD</sequence>
<dbReference type="Proteomes" id="UP000664795">
    <property type="component" value="Unassembled WGS sequence"/>
</dbReference>
<comment type="caution">
    <text evidence="2">The sequence shown here is derived from an EMBL/GenBank/DDBJ whole genome shotgun (WGS) entry which is preliminary data.</text>
</comment>
<accession>A0A939JXC5</accession>